<dbReference type="Proteomes" id="UP001159427">
    <property type="component" value="Unassembled WGS sequence"/>
</dbReference>
<organism evidence="1 2">
    <name type="scientific">Porites evermanni</name>
    <dbReference type="NCBI Taxonomy" id="104178"/>
    <lineage>
        <taxon>Eukaryota</taxon>
        <taxon>Metazoa</taxon>
        <taxon>Cnidaria</taxon>
        <taxon>Anthozoa</taxon>
        <taxon>Hexacorallia</taxon>
        <taxon>Scleractinia</taxon>
        <taxon>Fungiina</taxon>
        <taxon>Poritidae</taxon>
        <taxon>Porites</taxon>
    </lineage>
</organism>
<protein>
    <submittedName>
        <fullName evidence="1">Uncharacterized protein</fullName>
    </submittedName>
</protein>
<dbReference type="InterPro" id="IPR042219">
    <property type="entry name" value="AAA_lid_11_sf"/>
</dbReference>
<dbReference type="Gene3D" id="1.10.8.720">
    <property type="entry name" value="Region D6 of dynein motor"/>
    <property type="match status" value="1"/>
</dbReference>
<dbReference type="EMBL" id="CALNXI010004096">
    <property type="protein sequence ID" value="CAH3195072.1"/>
    <property type="molecule type" value="Genomic_DNA"/>
</dbReference>
<proteinExistence type="predicted"/>
<keyword evidence="2" id="KW-1185">Reference proteome</keyword>
<reference evidence="1 2" key="1">
    <citation type="submission" date="2022-05" db="EMBL/GenBank/DDBJ databases">
        <authorList>
            <consortium name="Genoscope - CEA"/>
            <person name="William W."/>
        </authorList>
    </citation>
    <scope>NUCLEOTIDE SEQUENCE [LARGE SCALE GENOMIC DNA]</scope>
</reference>
<name>A0ABN8SU33_9CNID</name>
<gene>
    <name evidence="1" type="ORF">PEVE_00029319</name>
</gene>
<comment type="caution">
    <text evidence="1">The sequence shown here is derived from an EMBL/GenBank/DDBJ whole genome shotgun (WGS) entry which is preliminary data.</text>
</comment>
<evidence type="ECO:0000313" key="2">
    <source>
        <dbReference type="Proteomes" id="UP001159427"/>
    </source>
</evidence>
<accession>A0ABN8SU33</accession>
<sequence>MVIGWATRQGGLSVTQLEALSEMISKVSWKNFCKFCSKMSKTSLLFCVVCWLKVANQPSGGSVFIPLNSKGVYGGKVTDHLDRRFVEILTRHGIKETALQQHSSLSVGTVSLPVPPANVDPSDYSKWFNEKTSTDGADVSAVRALGQDVSVEREYNESRASEFICKLDKLHRNINQTTALIQEPSPENMINMPRLRAAMDLCIEQLPTLLKIEQDGAVSVTQLLPRVLSQLRALSVYSESGSSVGADERISESMGYVLQK</sequence>
<evidence type="ECO:0000313" key="1">
    <source>
        <dbReference type="EMBL" id="CAH3195072.1"/>
    </source>
</evidence>